<evidence type="ECO:0000256" key="9">
    <source>
        <dbReference type="ARBA" id="ARBA00022737"/>
    </source>
</evidence>
<evidence type="ECO:0000256" key="12">
    <source>
        <dbReference type="ARBA" id="ARBA00023136"/>
    </source>
</evidence>
<keyword evidence="15" id="KW-1185">Reference proteome</keyword>
<dbReference type="Gene3D" id="1.20.1280.290">
    <property type="match status" value="1"/>
</dbReference>
<dbReference type="PANTHER" id="PTHR10791:SF246">
    <property type="entry name" value="SUGAR TRANSPORTER SWEET1"/>
    <property type="match status" value="1"/>
</dbReference>
<dbReference type="EMBL" id="KZ351097">
    <property type="protein sequence ID" value="PIO63267.1"/>
    <property type="molecule type" value="Genomic_DNA"/>
</dbReference>
<accession>A0A2G9TZB0</accession>
<keyword evidence="10 13" id="KW-1133">Transmembrane helix</keyword>
<feature type="transmembrane region" description="Helical" evidence="13">
    <location>
        <begin position="15"/>
        <end position="34"/>
    </location>
</feature>
<keyword evidence="12 13" id="KW-0472">Membrane</keyword>
<sequence length="210" mass="23656">MFEVFTHGFSFLNCLSLAAFFTTVALFFCGIPICRQIWKRRDTKEISGAPFLMGVLGGCCWMTYGYLKNDQTVLVVTACQVLLYSIYCVFYWFMSRDKRSSLKSKKTTMMRTPPISLELIVGRKSSSFMYSQTIDDDDTASEKTMDTVDGQTAKNLLEALKNGQQVLNPDMLMSSMKLTSGSTRLFADARRAKIRRVSSSPDLTDVTVLP</sequence>
<dbReference type="InterPro" id="IPR004316">
    <property type="entry name" value="SWEET_rpt"/>
</dbReference>
<evidence type="ECO:0000256" key="4">
    <source>
        <dbReference type="ARBA" id="ARBA00021741"/>
    </source>
</evidence>
<dbReference type="AlphaFoldDB" id="A0A2G9TZB0"/>
<evidence type="ECO:0000256" key="7">
    <source>
        <dbReference type="ARBA" id="ARBA00022597"/>
    </source>
</evidence>
<proteinExistence type="inferred from homology"/>
<evidence type="ECO:0000256" key="2">
    <source>
        <dbReference type="ARBA" id="ARBA00004653"/>
    </source>
</evidence>
<dbReference type="GO" id="GO:0000139">
    <property type="term" value="C:Golgi membrane"/>
    <property type="evidence" value="ECO:0007669"/>
    <property type="project" value="UniProtKB-SubCell"/>
</dbReference>
<evidence type="ECO:0000256" key="10">
    <source>
        <dbReference type="ARBA" id="ARBA00022989"/>
    </source>
</evidence>
<comment type="similarity">
    <text evidence="3">Belongs to the SWEET sugar transporter family.</text>
</comment>
<name>A0A2G9TZB0_TELCI</name>
<gene>
    <name evidence="14" type="ORF">TELCIR_15141</name>
</gene>
<keyword evidence="8 13" id="KW-0812">Transmembrane</keyword>
<evidence type="ECO:0000313" key="14">
    <source>
        <dbReference type="EMBL" id="PIO63267.1"/>
    </source>
</evidence>
<dbReference type="OrthoDB" id="409725at2759"/>
<evidence type="ECO:0000256" key="8">
    <source>
        <dbReference type="ARBA" id="ARBA00022692"/>
    </source>
</evidence>
<dbReference type="Proteomes" id="UP000230423">
    <property type="component" value="Unassembled WGS sequence"/>
</dbReference>
<evidence type="ECO:0000256" key="1">
    <source>
        <dbReference type="ARBA" id="ARBA00004651"/>
    </source>
</evidence>
<dbReference type="InterPro" id="IPR047664">
    <property type="entry name" value="SWEET"/>
</dbReference>
<comment type="subcellular location">
    <subcellularLocation>
        <location evidence="1">Cell membrane</location>
        <topology evidence="1">Multi-pass membrane protein</topology>
    </subcellularLocation>
    <subcellularLocation>
        <location evidence="2">Golgi apparatus membrane</location>
        <topology evidence="2">Multi-pass membrane protein</topology>
    </subcellularLocation>
</comment>
<evidence type="ECO:0000256" key="11">
    <source>
        <dbReference type="ARBA" id="ARBA00023034"/>
    </source>
</evidence>
<keyword evidence="9" id="KW-0677">Repeat</keyword>
<reference evidence="14 15" key="1">
    <citation type="submission" date="2015-09" db="EMBL/GenBank/DDBJ databases">
        <title>Draft genome of the parasitic nematode Teladorsagia circumcincta isolate WARC Sus (inbred).</title>
        <authorList>
            <person name="Mitreva M."/>
        </authorList>
    </citation>
    <scope>NUCLEOTIDE SEQUENCE [LARGE SCALE GENOMIC DNA]</scope>
    <source>
        <strain evidence="14 15">S</strain>
    </source>
</reference>
<feature type="transmembrane region" description="Helical" evidence="13">
    <location>
        <begin position="46"/>
        <end position="67"/>
    </location>
</feature>
<evidence type="ECO:0000313" key="15">
    <source>
        <dbReference type="Proteomes" id="UP000230423"/>
    </source>
</evidence>
<dbReference type="Pfam" id="PF03083">
    <property type="entry name" value="MtN3_slv"/>
    <property type="match status" value="1"/>
</dbReference>
<dbReference type="GO" id="GO:0005886">
    <property type="term" value="C:plasma membrane"/>
    <property type="evidence" value="ECO:0007669"/>
    <property type="project" value="UniProtKB-SubCell"/>
</dbReference>
<organism evidence="14 15">
    <name type="scientific">Teladorsagia circumcincta</name>
    <name type="common">Brown stomach worm</name>
    <name type="synonym">Ostertagia circumcincta</name>
    <dbReference type="NCBI Taxonomy" id="45464"/>
    <lineage>
        <taxon>Eukaryota</taxon>
        <taxon>Metazoa</taxon>
        <taxon>Ecdysozoa</taxon>
        <taxon>Nematoda</taxon>
        <taxon>Chromadorea</taxon>
        <taxon>Rhabditida</taxon>
        <taxon>Rhabditina</taxon>
        <taxon>Rhabditomorpha</taxon>
        <taxon>Strongyloidea</taxon>
        <taxon>Trichostrongylidae</taxon>
        <taxon>Teladorsagia</taxon>
    </lineage>
</organism>
<keyword evidence="5" id="KW-0813">Transport</keyword>
<dbReference type="GO" id="GO:0051119">
    <property type="term" value="F:sugar transmembrane transporter activity"/>
    <property type="evidence" value="ECO:0007669"/>
    <property type="project" value="InterPro"/>
</dbReference>
<dbReference type="PANTHER" id="PTHR10791">
    <property type="entry name" value="RAG1-ACTIVATING PROTEIN 1"/>
    <property type="match status" value="1"/>
</dbReference>
<feature type="transmembrane region" description="Helical" evidence="13">
    <location>
        <begin position="73"/>
        <end position="94"/>
    </location>
</feature>
<evidence type="ECO:0000256" key="3">
    <source>
        <dbReference type="ARBA" id="ARBA00007809"/>
    </source>
</evidence>
<protein>
    <recommendedName>
        <fullName evidence="4">Sugar transporter SWEET1</fullName>
    </recommendedName>
</protein>
<keyword evidence="11" id="KW-0333">Golgi apparatus</keyword>
<keyword evidence="6" id="KW-1003">Cell membrane</keyword>
<keyword evidence="7" id="KW-0762">Sugar transport</keyword>
<dbReference type="FunFam" id="1.20.1280.290:FF:000010">
    <property type="entry name" value="Sugar transporter SWEET"/>
    <property type="match status" value="1"/>
</dbReference>
<evidence type="ECO:0000256" key="5">
    <source>
        <dbReference type="ARBA" id="ARBA00022448"/>
    </source>
</evidence>
<evidence type="ECO:0000256" key="6">
    <source>
        <dbReference type="ARBA" id="ARBA00022475"/>
    </source>
</evidence>
<evidence type="ECO:0000256" key="13">
    <source>
        <dbReference type="SAM" id="Phobius"/>
    </source>
</evidence>